<dbReference type="PANTHER" id="PTHR43065">
    <property type="entry name" value="SENSOR HISTIDINE KINASE"/>
    <property type="match status" value="1"/>
</dbReference>
<feature type="transmembrane region" description="Helical" evidence="9">
    <location>
        <begin position="123"/>
        <end position="141"/>
    </location>
</feature>
<evidence type="ECO:0000256" key="9">
    <source>
        <dbReference type="SAM" id="Phobius"/>
    </source>
</evidence>
<evidence type="ECO:0000256" key="5">
    <source>
        <dbReference type="ARBA" id="ARBA00022741"/>
    </source>
</evidence>
<dbReference type="EMBL" id="CP011797">
    <property type="protein sequence ID" value="ATX75445.1"/>
    <property type="molecule type" value="Genomic_DNA"/>
</dbReference>
<sequence length="672" mass="74766">MDYFSVTQTAFLSALVSTGCLLGLLLVQALQQPWKRLLLVGVVGQFSWALTLFVSYTMARTNTTLILSAELMRFVLWLLCLILLLVKRAPLPNWPTKLFGLVAVTSIIVGAGFYLLFFANSSAMALSLVLLLLATLALVFTEQLVRNVDSHRMMKLIGLGLSFLFAFDLVIYGYSLVTQAIPSALWQARAALAFSVSLALTIGALLFNERGDGHYLFTVSRPAAFFSTTLILAILLIGAVALSSVYLDRPGFLATYLFTLALVMALLLLFTLIISRTLRQHFEVFVSKHFFALKYDYRLEWLNANRRVSELHNQQGDYYAQALLTLCTAMRAEPGGLWIDQGAELREMTLSPCLSDAPAALPTSVPFVRTMLSKAWIYKPHTGTQSMAEHNHLLPTWIKANADIWLVAPLIIQQRLIGFAILNRPKSQTEITFEDRDLLTNISSQMASHIVLHQQEKIISDAKQLETYHRLAAFIMHDINNVIAQLALLGKNAERHKANPAFVDDMIKTVENAIGRMQGLVQKFNLAAKEQRTAFSVSTLLTQLYEECARFNPLPILRVKHNFSINADKQRLILAIKNLVRNAQEATGQNGQVTISAQLRQGCGLLVVADNGRGMSQRFINEELFRPFSSTKAGKGLGIGAYLTKSYLEQLGASLRVHSTEGVGTRFEITFS</sequence>
<dbReference type="InterPro" id="IPR003594">
    <property type="entry name" value="HATPase_dom"/>
</dbReference>
<feature type="transmembrane region" description="Helical" evidence="9">
    <location>
        <begin position="253"/>
        <end position="274"/>
    </location>
</feature>
<evidence type="ECO:0000256" key="7">
    <source>
        <dbReference type="ARBA" id="ARBA00022840"/>
    </source>
</evidence>
<comment type="catalytic activity">
    <reaction evidence="1">
        <text>ATP + protein L-histidine = ADP + protein N-phospho-L-histidine.</text>
        <dbReference type="EC" id="2.7.13.3"/>
    </reaction>
</comment>
<proteinExistence type="predicted"/>
<dbReference type="SMART" id="SM00387">
    <property type="entry name" value="HATPase_c"/>
    <property type="match status" value="1"/>
</dbReference>
<dbReference type="AlphaFoldDB" id="A0A2K8KKE1"/>
<dbReference type="Pfam" id="PF02518">
    <property type="entry name" value="HATPase_c"/>
    <property type="match status" value="1"/>
</dbReference>
<feature type="transmembrane region" description="Helical" evidence="9">
    <location>
        <begin position="153"/>
        <end position="174"/>
    </location>
</feature>
<keyword evidence="9" id="KW-0472">Membrane</keyword>
<evidence type="ECO:0000256" key="8">
    <source>
        <dbReference type="ARBA" id="ARBA00023012"/>
    </source>
</evidence>
<keyword evidence="6 11" id="KW-0418">Kinase</keyword>
<dbReference type="Proteomes" id="UP000229757">
    <property type="component" value="Chromosome"/>
</dbReference>
<keyword evidence="9" id="KW-1133">Transmembrane helix</keyword>
<evidence type="ECO:0000313" key="11">
    <source>
        <dbReference type="EMBL" id="ATX75445.1"/>
    </source>
</evidence>
<evidence type="ECO:0000256" key="6">
    <source>
        <dbReference type="ARBA" id="ARBA00022777"/>
    </source>
</evidence>
<keyword evidence="7" id="KW-0067">ATP-binding</keyword>
<organism evidence="11 12">
    <name type="scientific">Reinekea forsetii</name>
    <dbReference type="NCBI Taxonomy" id="1336806"/>
    <lineage>
        <taxon>Bacteria</taxon>
        <taxon>Pseudomonadati</taxon>
        <taxon>Pseudomonadota</taxon>
        <taxon>Gammaproteobacteria</taxon>
        <taxon>Oceanospirillales</taxon>
        <taxon>Saccharospirillaceae</taxon>
        <taxon>Reinekea</taxon>
    </lineage>
</organism>
<protein>
    <recommendedName>
        <fullName evidence="2">histidine kinase</fullName>
        <ecNumber evidence="2">2.7.13.3</ecNumber>
    </recommendedName>
</protein>
<dbReference type="PRINTS" id="PR00344">
    <property type="entry name" value="BCTRLSENSOR"/>
</dbReference>
<evidence type="ECO:0000259" key="10">
    <source>
        <dbReference type="PROSITE" id="PS50109"/>
    </source>
</evidence>
<keyword evidence="5" id="KW-0547">Nucleotide-binding</keyword>
<dbReference type="SUPFAM" id="SSF55781">
    <property type="entry name" value="GAF domain-like"/>
    <property type="match status" value="1"/>
</dbReference>
<evidence type="ECO:0000256" key="2">
    <source>
        <dbReference type="ARBA" id="ARBA00012438"/>
    </source>
</evidence>
<dbReference type="InterPro" id="IPR005467">
    <property type="entry name" value="His_kinase_dom"/>
</dbReference>
<dbReference type="OrthoDB" id="9785691at2"/>
<feature type="transmembrane region" description="Helical" evidence="9">
    <location>
        <begin position="37"/>
        <end position="59"/>
    </location>
</feature>
<keyword evidence="12" id="KW-1185">Reference proteome</keyword>
<feature type="domain" description="Histidine kinase" evidence="10">
    <location>
        <begin position="474"/>
        <end position="672"/>
    </location>
</feature>
<feature type="transmembrane region" description="Helical" evidence="9">
    <location>
        <begin position="98"/>
        <end position="117"/>
    </location>
</feature>
<keyword evidence="3" id="KW-0597">Phosphoprotein</keyword>
<accession>A0A2K8KKE1</accession>
<dbReference type="GO" id="GO:0005524">
    <property type="term" value="F:ATP binding"/>
    <property type="evidence" value="ECO:0007669"/>
    <property type="project" value="UniProtKB-KW"/>
</dbReference>
<dbReference type="EC" id="2.7.13.3" evidence="2"/>
<dbReference type="RefSeq" id="WP_100255848.1">
    <property type="nucleotide sequence ID" value="NZ_CP011797.1"/>
</dbReference>
<feature type="transmembrane region" description="Helical" evidence="9">
    <location>
        <begin position="65"/>
        <end position="86"/>
    </location>
</feature>
<dbReference type="NCBIfam" id="TIGR02916">
    <property type="entry name" value="PEP_his_kin"/>
    <property type="match status" value="1"/>
</dbReference>
<keyword evidence="8" id="KW-0902">Two-component regulatory system</keyword>
<evidence type="ECO:0000313" key="12">
    <source>
        <dbReference type="Proteomes" id="UP000229757"/>
    </source>
</evidence>
<feature type="transmembrane region" description="Helical" evidence="9">
    <location>
        <begin position="186"/>
        <end position="207"/>
    </location>
</feature>
<name>A0A2K8KKE1_9GAMM</name>
<dbReference type="PROSITE" id="PS50109">
    <property type="entry name" value="HIS_KIN"/>
    <property type="match status" value="1"/>
</dbReference>
<feature type="transmembrane region" description="Helical" evidence="9">
    <location>
        <begin position="223"/>
        <end position="247"/>
    </location>
</feature>
<dbReference type="PANTHER" id="PTHR43065:SF10">
    <property type="entry name" value="PEROXIDE STRESS-ACTIVATED HISTIDINE KINASE MAK3"/>
    <property type="match status" value="1"/>
</dbReference>
<dbReference type="GO" id="GO:0004673">
    <property type="term" value="F:protein histidine kinase activity"/>
    <property type="evidence" value="ECO:0007669"/>
    <property type="project" value="UniProtKB-EC"/>
</dbReference>
<dbReference type="GO" id="GO:0000160">
    <property type="term" value="P:phosphorelay signal transduction system"/>
    <property type="evidence" value="ECO:0007669"/>
    <property type="project" value="UniProtKB-KW"/>
</dbReference>
<reference evidence="11 12" key="1">
    <citation type="journal article" date="2017" name="Environ. Microbiol.">
        <title>Genomic and physiological analyses of 'Reinekea forsetii' reveal a versatile opportunistic lifestyle during spring algae blooms.</title>
        <authorList>
            <person name="Avci B."/>
            <person name="Hahnke R.L."/>
            <person name="Chafee M."/>
            <person name="Fischer T."/>
            <person name="Gruber-Vodicka H."/>
            <person name="Tegetmeyer H.E."/>
            <person name="Harder J."/>
            <person name="Fuchs B.M."/>
            <person name="Amann R.I."/>
            <person name="Teeling H."/>
        </authorList>
    </citation>
    <scope>NUCLEOTIDE SEQUENCE [LARGE SCALE GENOMIC DNA]</scope>
    <source>
        <strain evidence="11 12">Hel1_31_D35</strain>
    </source>
</reference>
<keyword evidence="4" id="KW-0808">Transferase</keyword>
<dbReference type="SUPFAM" id="SSF55874">
    <property type="entry name" value="ATPase domain of HSP90 chaperone/DNA topoisomerase II/histidine kinase"/>
    <property type="match status" value="1"/>
</dbReference>
<dbReference type="InterPro" id="IPR036890">
    <property type="entry name" value="HATPase_C_sf"/>
</dbReference>
<evidence type="ECO:0000256" key="4">
    <source>
        <dbReference type="ARBA" id="ARBA00022679"/>
    </source>
</evidence>
<dbReference type="KEGG" id="rfo:REIFOR_00268"/>
<dbReference type="InterPro" id="IPR004358">
    <property type="entry name" value="Sig_transdc_His_kin-like_C"/>
</dbReference>
<evidence type="ECO:0000256" key="3">
    <source>
        <dbReference type="ARBA" id="ARBA00022553"/>
    </source>
</evidence>
<feature type="transmembrane region" description="Helical" evidence="9">
    <location>
        <begin position="6"/>
        <end position="30"/>
    </location>
</feature>
<keyword evidence="9" id="KW-0812">Transmembrane</keyword>
<dbReference type="Gene3D" id="3.30.565.10">
    <property type="entry name" value="Histidine kinase-like ATPase, C-terminal domain"/>
    <property type="match status" value="1"/>
</dbReference>
<evidence type="ECO:0000256" key="1">
    <source>
        <dbReference type="ARBA" id="ARBA00000085"/>
    </source>
</evidence>
<gene>
    <name evidence="11" type="ORF">REIFOR_00268</name>
</gene>
<dbReference type="InterPro" id="IPR014265">
    <property type="entry name" value="XrtA/PrsK"/>
</dbReference>